<reference evidence="1" key="1">
    <citation type="submission" date="2022-10" db="EMBL/GenBank/DDBJ databases">
        <title>Culturing micro-colonial fungi from biological soil crusts in the Mojave desert and describing Neophaeococcomyces mojavensis, and introducing the new genera and species Taxawa tesnikishii.</title>
        <authorList>
            <person name="Kurbessoian T."/>
            <person name="Stajich J.E."/>
        </authorList>
    </citation>
    <scope>NUCLEOTIDE SEQUENCE</scope>
    <source>
        <strain evidence="1">JES_112</strain>
    </source>
</reference>
<proteinExistence type="predicted"/>
<protein>
    <submittedName>
        <fullName evidence="1">Uncharacterized protein</fullName>
    </submittedName>
</protein>
<organism evidence="1 2">
    <name type="scientific">Neophaeococcomyces mojaviensis</name>
    <dbReference type="NCBI Taxonomy" id="3383035"/>
    <lineage>
        <taxon>Eukaryota</taxon>
        <taxon>Fungi</taxon>
        <taxon>Dikarya</taxon>
        <taxon>Ascomycota</taxon>
        <taxon>Pezizomycotina</taxon>
        <taxon>Eurotiomycetes</taxon>
        <taxon>Chaetothyriomycetidae</taxon>
        <taxon>Chaetothyriales</taxon>
        <taxon>Chaetothyriales incertae sedis</taxon>
        <taxon>Neophaeococcomyces</taxon>
    </lineage>
</organism>
<evidence type="ECO:0000313" key="2">
    <source>
        <dbReference type="Proteomes" id="UP001172386"/>
    </source>
</evidence>
<sequence>MANSPYLPLKGNEIRLLNIQSGSESDALRCSLRHHDLDSSKVSYIAVSYPWGPPEDPHHECQVDGIKFTLRDNAFNILTRLRQEDSSVDVWIDVLCIHQSNKPEKSHQINLMYRIYAQCQKVVIWLGRALEPNDEVIEYIKSIDIDTIKKEFVGKGFETVHLYQNKSFILDMLADHPRKEHLINGSARLFDAVWFSRVWIRQEAAVGADPQVLWGEHQLSWMHVVVLAWLFRPRYTISFPEWTNFKYNKLENATETILAIQNYRFRIARETESVPATPLFSMMVYARPGLTTKPHDKVYALSSMASDISRGFGHEEFLKPNYNLSWQEVYVNAARMFFSYNSQLVLEHAGLIYQGVNSDLPSWVPDWRYPTLPWMVIPMQWFAGSHKGYIRTRIQVMNKKQRSQIGSYKGFASITPLCVTARKDKCKISENDQYIKLGPKEILSADIACDDPSCKDKVSKTEYGYLQSAAKAAQILEIQTSMQDKIVYLGDKSTWVYDNEFTKHHRKSVSVLDAQNLTFLEARALETNQELYITDETIRQAYNATLIMSQDQEDQVTTTAFISTAEEWRAWLVDSTDGPDGHFTYCPTYHLAVENRATFRDALFAYTENGYMALVPRFTQSGDSIVIINGYRTPFVIRPTVEDWYILVGPCYVHGMMTGDAFKLMEEFDIRVDEKTGETRIRRPQGDIRANGLKMECGRYVDILHTLGNKWIKLI</sequence>
<evidence type="ECO:0000313" key="1">
    <source>
        <dbReference type="EMBL" id="KAJ9656000.1"/>
    </source>
</evidence>
<name>A0ACC3A687_9EURO</name>
<gene>
    <name evidence="1" type="ORF">H2198_005253</name>
</gene>
<comment type="caution">
    <text evidence="1">The sequence shown here is derived from an EMBL/GenBank/DDBJ whole genome shotgun (WGS) entry which is preliminary data.</text>
</comment>
<accession>A0ACC3A687</accession>
<dbReference type="Proteomes" id="UP001172386">
    <property type="component" value="Unassembled WGS sequence"/>
</dbReference>
<keyword evidence="2" id="KW-1185">Reference proteome</keyword>
<dbReference type="EMBL" id="JAPDRQ010000085">
    <property type="protein sequence ID" value="KAJ9656000.1"/>
    <property type="molecule type" value="Genomic_DNA"/>
</dbReference>